<evidence type="ECO:0000256" key="2">
    <source>
        <dbReference type="ARBA" id="ARBA00022729"/>
    </source>
</evidence>
<dbReference type="Gene3D" id="3.40.720.10">
    <property type="entry name" value="Alkaline Phosphatase, subunit A"/>
    <property type="match status" value="1"/>
</dbReference>
<comment type="caution">
    <text evidence="7">The sequence shown here is derived from an EMBL/GenBank/DDBJ whole genome shotgun (WGS) entry which is preliminary data.</text>
</comment>
<dbReference type="InterPro" id="IPR024607">
    <property type="entry name" value="Sulfatase_CS"/>
</dbReference>
<feature type="domain" description="Sulfatase N-terminal" evidence="6">
    <location>
        <begin position="76"/>
        <end position="459"/>
    </location>
</feature>
<dbReference type="InterPro" id="IPR000917">
    <property type="entry name" value="Sulfatase_N"/>
</dbReference>
<organism evidence="7 8">
    <name type="scientific">Nocardioides agariphilus</name>
    <dbReference type="NCBI Taxonomy" id="433664"/>
    <lineage>
        <taxon>Bacteria</taxon>
        <taxon>Bacillati</taxon>
        <taxon>Actinomycetota</taxon>
        <taxon>Actinomycetes</taxon>
        <taxon>Propionibacteriales</taxon>
        <taxon>Nocardioidaceae</taxon>
        <taxon>Nocardioides</taxon>
    </lineage>
</organism>
<evidence type="ECO:0000256" key="5">
    <source>
        <dbReference type="SAM" id="MobiDB-lite"/>
    </source>
</evidence>
<reference evidence="7" key="1">
    <citation type="submission" date="2020-11" db="EMBL/GenBank/DDBJ databases">
        <title>Nocardioides cynanchi sp. nov., isolated from soil of rhizosphere of Cynanchum wilfordii.</title>
        <authorList>
            <person name="Lee J.-S."/>
            <person name="Suh M.K."/>
            <person name="Kim J.-S."/>
        </authorList>
    </citation>
    <scope>NUCLEOTIDE SEQUENCE</scope>
    <source>
        <strain evidence="7">KCTC 19276</strain>
    </source>
</reference>
<feature type="compositionally biased region" description="Low complexity" evidence="5">
    <location>
        <begin position="47"/>
        <end position="65"/>
    </location>
</feature>
<keyword evidence="8" id="KW-1185">Reference proteome</keyword>
<keyword evidence="2" id="KW-0732">Signal</keyword>
<dbReference type="Pfam" id="PF00884">
    <property type="entry name" value="Sulfatase"/>
    <property type="match status" value="1"/>
</dbReference>
<dbReference type="PANTHER" id="PTHR43108:SF8">
    <property type="entry name" value="SD21168P"/>
    <property type="match status" value="1"/>
</dbReference>
<keyword evidence="4" id="KW-0325">Glycoprotein</keyword>
<sequence>MTSGETTDRGRGVRPAARRMRPVALVVLALGLVAVLSAASCGAPNQASGAASTTSSPTELTEPPAVYEGPAGADRPNIVFVLMDDADLTLLKTMRSGRYMKRHGATYENAFVVDSLCCPSRAATLTGQYPHQNGVLTNVPNEPNDLGPLGGWKAFVEHGSEQRTFALRLQQSGYTTGLVGKYLNGLGAGIQGKPTGTPIANVPPGWSEFRAVMGSAYDEWKYEAAEPDGNGGYQVRAYGAPKNATRAERDRLYAGNVIKDLSLQFIEDHQADEAPYFLYVGTYAPHYRINDNTAYDDEPLFPAAYRDRPGKKHPHGNCGAVDCRQLTIADIPGYGDKRGDNQPYRANGTLAPAWNTAPQGLPKKEAVTDLRDRARMVQTIDRMVTRILSVVDDNTYVVLTSDNGLHLGQYGLTAGKGTPYEADIKVPLVMVGPGVVPGPRKTVVANIDWAPTFEDLADVSIPDYRSGRSMVPTFANPQAHVQAYTFIEHTFSRSKPGQDPDRPYSNGGLNVIPSYLAVRSRNAMLARFDLDRSWDGVNYAYEFYDLRTQPHELVNQFAKPAYAKQVATLMAKLKQFDACKSIREGDALTDACRRLTSK</sequence>
<dbReference type="RefSeq" id="WP_194698630.1">
    <property type="nucleotide sequence ID" value="NZ_JADKPO010000054.1"/>
</dbReference>
<evidence type="ECO:0000256" key="4">
    <source>
        <dbReference type="ARBA" id="ARBA00023180"/>
    </source>
</evidence>
<evidence type="ECO:0000313" key="8">
    <source>
        <dbReference type="Proteomes" id="UP000660668"/>
    </source>
</evidence>
<evidence type="ECO:0000256" key="3">
    <source>
        <dbReference type="ARBA" id="ARBA00022801"/>
    </source>
</evidence>
<dbReference type="SUPFAM" id="SSF53649">
    <property type="entry name" value="Alkaline phosphatase-like"/>
    <property type="match status" value="1"/>
</dbReference>
<evidence type="ECO:0000313" key="7">
    <source>
        <dbReference type="EMBL" id="MBF4770486.1"/>
    </source>
</evidence>
<evidence type="ECO:0000259" key="6">
    <source>
        <dbReference type="Pfam" id="PF00884"/>
    </source>
</evidence>
<dbReference type="PROSITE" id="PS00149">
    <property type="entry name" value="SULFATASE_2"/>
    <property type="match status" value="1"/>
</dbReference>
<name>A0A930YJ78_9ACTN</name>
<comment type="similarity">
    <text evidence="1">Belongs to the sulfatase family.</text>
</comment>
<gene>
    <name evidence="7" type="ORF">ISU10_22155</name>
</gene>
<dbReference type="PANTHER" id="PTHR43108">
    <property type="entry name" value="N-ACETYLGLUCOSAMINE-6-SULFATASE FAMILY MEMBER"/>
    <property type="match status" value="1"/>
</dbReference>
<protein>
    <submittedName>
        <fullName evidence="7">Sulfatase-like hydrolase/transferase</fullName>
    </submittedName>
</protein>
<dbReference type="Proteomes" id="UP000660668">
    <property type="component" value="Unassembled WGS sequence"/>
</dbReference>
<dbReference type="EMBL" id="JADKPO010000054">
    <property type="protein sequence ID" value="MBF4770486.1"/>
    <property type="molecule type" value="Genomic_DNA"/>
</dbReference>
<accession>A0A930YJ78</accession>
<evidence type="ECO:0000256" key="1">
    <source>
        <dbReference type="ARBA" id="ARBA00008779"/>
    </source>
</evidence>
<proteinExistence type="inferred from homology"/>
<dbReference type="GO" id="GO:0016787">
    <property type="term" value="F:hydrolase activity"/>
    <property type="evidence" value="ECO:0007669"/>
    <property type="project" value="UniProtKB-KW"/>
</dbReference>
<dbReference type="InterPro" id="IPR017850">
    <property type="entry name" value="Alkaline_phosphatase_core_sf"/>
</dbReference>
<dbReference type="AlphaFoldDB" id="A0A930YJ78"/>
<feature type="region of interest" description="Disordered" evidence="5">
    <location>
        <begin position="46"/>
        <end position="71"/>
    </location>
</feature>
<keyword evidence="3 7" id="KW-0378">Hydrolase</keyword>